<evidence type="ECO:0000259" key="3">
    <source>
        <dbReference type="Pfam" id="PF07261"/>
    </source>
</evidence>
<evidence type="ECO:0000313" key="4">
    <source>
        <dbReference type="EMBL" id="KIL46181.1"/>
    </source>
</evidence>
<feature type="region of interest" description="Disordered" evidence="2">
    <location>
        <begin position="218"/>
        <end position="243"/>
    </location>
</feature>
<dbReference type="InterPro" id="IPR034829">
    <property type="entry name" value="DnaD-like_sf"/>
</dbReference>
<dbReference type="PANTHER" id="PTHR37293:SF5">
    <property type="entry name" value="DNA REPLICATION PROTEIN"/>
    <property type="match status" value="1"/>
</dbReference>
<sequence length="277" mass="32322">MDVKGFAKLHMSARETVWHDPLLMRVYTYCLFEKTYKKTTARLTQGTVELHEDQLITGRNKLAEAVAGEGYAKSEALVIWRKLEKLEKLGFVKLQKVKRSYTVVTVMDPDRESNKEVERLPEKKEAKAPEQPQKPTEDKAEGMDAVMLYQQNIGILSPLATQEIIMWAEDFSEEIVCEAIKRAAKDNKTWSYAEGILKRWANANVKSLEDIKGLDLQHERSKQTKRSFNQKPARKEQLPEWFENRHQQNYQEEAGEDFEAKKLAYLERRKRKKQEGM</sequence>
<dbReference type="NCBIfam" id="TIGR01446">
    <property type="entry name" value="DnaD_dom"/>
    <property type="match status" value="1"/>
</dbReference>
<gene>
    <name evidence="4" type="ORF">KR50_28560</name>
</gene>
<accession>A0A0C2VP04</accession>
<dbReference type="Proteomes" id="UP000031972">
    <property type="component" value="Unassembled WGS sequence"/>
</dbReference>
<dbReference type="Gene3D" id="1.10.10.630">
    <property type="entry name" value="DnaD domain-like"/>
    <property type="match status" value="1"/>
</dbReference>
<evidence type="ECO:0000313" key="5">
    <source>
        <dbReference type="Proteomes" id="UP000031972"/>
    </source>
</evidence>
<dbReference type="Pfam" id="PF07261">
    <property type="entry name" value="DnaB_2"/>
    <property type="match status" value="1"/>
</dbReference>
<dbReference type="PANTHER" id="PTHR37293">
    <property type="entry name" value="PHAGE REPLICATION PROTEIN-RELATED"/>
    <property type="match status" value="1"/>
</dbReference>
<comment type="caution">
    <text evidence="4">The sequence shown here is derived from an EMBL/GenBank/DDBJ whole genome shotgun (WGS) entry which is preliminary data.</text>
</comment>
<name>A0A0C2VP04_9BACL</name>
<feature type="region of interest" description="Disordered" evidence="2">
    <location>
        <begin position="112"/>
        <end position="140"/>
    </location>
</feature>
<feature type="compositionally biased region" description="Basic and acidic residues" evidence="2">
    <location>
        <begin position="112"/>
        <end position="128"/>
    </location>
</feature>
<dbReference type="InterPro" id="IPR053162">
    <property type="entry name" value="DnaD"/>
</dbReference>
<comment type="similarity">
    <text evidence="1">Belongs to the DnaB/DnaD family.</text>
</comment>
<dbReference type="SUPFAM" id="SSF158499">
    <property type="entry name" value="DnaD domain-like"/>
    <property type="match status" value="1"/>
</dbReference>
<dbReference type="InterPro" id="IPR006343">
    <property type="entry name" value="DnaB/C_C"/>
</dbReference>
<proteinExistence type="inferred from homology"/>
<keyword evidence="5" id="KW-1185">Reference proteome</keyword>
<dbReference type="AlphaFoldDB" id="A0A0C2VP04"/>
<reference evidence="4 5" key="1">
    <citation type="submission" date="2015-01" db="EMBL/GenBank/DDBJ databases">
        <title>Jeotgalibacillus campisalis genome sequencing.</title>
        <authorList>
            <person name="Goh K.M."/>
            <person name="Chan K.-G."/>
            <person name="Yaakop A.S."/>
            <person name="Ee R."/>
            <person name="Gan H.M."/>
            <person name="Chan C.S."/>
        </authorList>
    </citation>
    <scope>NUCLEOTIDE SEQUENCE [LARGE SCALE GENOMIC DNA]</scope>
    <source>
        <strain evidence="4 5">SF-57</strain>
    </source>
</reference>
<organism evidence="4 5">
    <name type="scientific">Jeotgalibacillus campisalis</name>
    <dbReference type="NCBI Taxonomy" id="220754"/>
    <lineage>
        <taxon>Bacteria</taxon>
        <taxon>Bacillati</taxon>
        <taxon>Bacillota</taxon>
        <taxon>Bacilli</taxon>
        <taxon>Bacillales</taxon>
        <taxon>Caryophanaceae</taxon>
        <taxon>Jeotgalibacillus</taxon>
    </lineage>
</organism>
<dbReference type="PATRIC" id="fig|220754.4.peg.2870"/>
<evidence type="ECO:0000256" key="2">
    <source>
        <dbReference type="SAM" id="MobiDB-lite"/>
    </source>
</evidence>
<feature type="compositionally biased region" description="Basic and acidic residues" evidence="2">
    <location>
        <begin position="233"/>
        <end position="243"/>
    </location>
</feature>
<protein>
    <recommendedName>
        <fullName evidence="3">DnaB/C C-terminal domain-containing protein</fullName>
    </recommendedName>
</protein>
<evidence type="ECO:0000256" key="1">
    <source>
        <dbReference type="ARBA" id="ARBA00093462"/>
    </source>
</evidence>
<feature type="domain" description="DnaB/C C-terminal" evidence="3">
    <location>
        <begin position="148"/>
        <end position="212"/>
    </location>
</feature>
<dbReference type="EMBL" id="JXRR01000017">
    <property type="protein sequence ID" value="KIL46181.1"/>
    <property type="molecule type" value="Genomic_DNA"/>
</dbReference>